<keyword evidence="5" id="KW-0547">Nucleotide-binding</keyword>
<dbReference type="Pfam" id="PF07730">
    <property type="entry name" value="HisKA_3"/>
    <property type="match status" value="1"/>
</dbReference>
<dbReference type="CDD" id="cd16917">
    <property type="entry name" value="HATPase_UhpB-NarQ-NarX-like"/>
    <property type="match status" value="1"/>
</dbReference>
<dbReference type="InterPro" id="IPR050482">
    <property type="entry name" value="Sensor_HK_TwoCompSys"/>
</dbReference>
<dbReference type="Gene3D" id="3.30.565.10">
    <property type="entry name" value="Histidine kinase-like ATPase, C-terminal domain"/>
    <property type="match status" value="1"/>
</dbReference>
<evidence type="ECO:0000256" key="1">
    <source>
        <dbReference type="ARBA" id="ARBA00000085"/>
    </source>
</evidence>
<keyword evidence="13" id="KW-1185">Reference proteome</keyword>
<keyword evidence="3" id="KW-0597">Phosphoprotein</keyword>
<evidence type="ECO:0000313" key="13">
    <source>
        <dbReference type="Proteomes" id="UP000241118"/>
    </source>
</evidence>
<keyword evidence="8" id="KW-0902">Two-component regulatory system</keyword>
<evidence type="ECO:0000256" key="9">
    <source>
        <dbReference type="SAM" id="Phobius"/>
    </source>
</evidence>
<keyword evidence="7" id="KW-0067">ATP-binding</keyword>
<gene>
    <name evidence="12" type="ORF">B0I31_11944</name>
</gene>
<sequence>MVDAVAAVVVVVWTVLRAPAVDVPAVVVAAALGIPVAARRLRPTAVLTTVLLVGAVAIVVGIGNESVLAAVALALYPVVSSSPRSGVVGAVAALACVVAAGTAVAAVPGLPLVPAPAGTESFATSPVPTLLFSAVVLIGSWAVAAAVRTRRRHLAELAESRTARAVAEERLRIARDIHDVVGHNLSLIAMKAAVANHVADTRPDEREAALRGIEQVSRSALADVRTVLRGLRDPAATPASTAGLDRLVADARSAGVHVTAEHADLTGTPAAVRISAYRIVQEALTNVRRHCHPPRCHLVTTVEPGRLVVSVVDEGTTATTPDPAGHGLFGLRERVALHGGALHAGPAPGGGFEVRATLPFHHDD</sequence>
<dbReference type="GO" id="GO:0000155">
    <property type="term" value="F:phosphorelay sensor kinase activity"/>
    <property type="evidence" value="ECO:0007669"/>
    <property type="project" value="InterPro"/>
</dbReference>
<name>A0A2P8HZK3_SACCR</name>
<comment type="caution">
    <text evidence="12">The sequence shown here is derived from an EMBL/GenBank/DDBJ whole genome shotgun (WGS) entry which is preliminary data.</text>
</comment>
<keyword evidence="9" id="KW-0812">Transmembrane</keyword>
<feature type="transmembrane region" description="Helical" evidence="9">
    <location>
        <begin position="87"/>
        <end position="107"/>
    </location>
</feature>
<dbReference type="GO" id="GO:0046983">
    <property type="term" value="F:protein dimerization activity"/>
    <property type="evidence" value="ECO:0007669"/>
    <property type="project" value="InterPro"/>
</dbReference>
<keyword evidence="4" id="KW-0808">Transferase</keyword>
<organism evidence="12 13">
    <name type="scientific">Saccharothrix carnea</name>
    <dbReference type="NCBI Taxonomy" id="1280637"/>
    <lineage>
        <taxon>Bacteria</taxon>
        <taxon>Bacillati</taxon>
        <taxon>Actinomycetota</taxon>
        <taxon>Actinomycetes</taxon>
        <taxon>Pseudonocardiales</taxon>
        <taxon>Pseudonocardiaceae</taxon>
        <taxon>Saccharothrix</taxon>
    </lineage>
</organism>
<feature type="transmembrane region" description="Helical" evidence="9">
    <location>
        <begin position="127"/>
        <end position="147"/>
    </location>
</feature>
<evidence type="ECO:0000256" key="2">
    <source>
        <dbReference type="ARBA" id="ARBA00012438"/>
    </source>
</evidence>
<dbReference type="AlphaFoldDB" id="A0A2P8HZK3"/>
<dbReference type="Gene3D" id="1.20.5.1930">
    <property type="match status" value="1"/>
</dbReference>
<dbReference type="EMBL" id="PYAX01000019">
    <property type="protein sequence ID" value="PSL51614.1"/>
    <property type="molecule type" value="Genomic_DNA"/>
</dbReference>
<dbReference type="EC" id="2.7.13.3" evidence="2"/>
<dbReference type="Pfam" id="PF02518">
    <property type="entry name" value="HATPase_c"/>
    <property type="match status" value="1"/>
</dbReference>
<dbReference type="PANTHER" id="PTHR24421">
    <property type="entry name" value="NITRATE/NITRITE SENSOR PROTEIN NARX-RELATED"/>
    <property type="match status" value="1"/>
</dbReference>
<proteinExistence type="predicted"/>
<comment type="catalytic activity">
    <reaction evidence="1">
        <text>ATP + protein L-histidine = ADP + protein N-phospho-L-histidine.</text>
        <dbReference type="EC" id="2.7.13.3"/>
    </reaction>
</comment>
<dbReference type="PANTHER" id="PTHR24421:SF10">
    <property type="entry name" value="NITRATE_NITRITE SENSOR PROTEIN NARQ"/>
    <property type="match status" value="1"/>
</dbReference>
<dbReference type="InterPro" id="IPR003594">
    <property type="entry name" value="HATPase_dom"/>
</dbReference>
<keyword evidence="6 12" id="KW-0418">Kinase</keyword>
<evidence type="ECO:0000256" key="6">
    <source>
        <dbReference type="ARBA" id="ARBA00022777"/>
    </source>
</evidence>
<keyword evidence="9" id="KW-0472">Membrane</keyword>
<feature type="domain" description="Histidine kinase/HSP90-like ATPase" evidence="10">
    <location>
        <begin position="274"/>
        <end position="361"/>
    </location>
</feature>
<evidence type="ECO:0000256" key="5">
    <source>
        <dbReference type="ARBA" id="ARBA00022741"/>
    </source>
</evidence>
<dbReference type="GO" id="GO:0005524">
    <property type="term" value="F:ATP binding"/>
    <property type="evidence" value="ECO:0007669"/>
    <property type="project" value="UniProtKB-KW"/>
</dbReference>
<dbReference type="SUPFAM" id="SSF55874">
    <property type="entry name" value="ATPase domain of HSP90 chaperone/DNA topoisomerase II/histidine kinase"/>
    <property type="match status" value="1"/>
</dbReference>
<dbReference type="GO" id="GO:0016020">
    <property type="term" value="C:membrane"/>
    <property type="evidence" value="ECO:0007669"/>
    <property type="project" value="InterPro"/>
</dbReference>
<evidence type="ECO:0000256" key="3">
    <source>
        <dbReference type="ARBA" id="ARBA00022553"/>
    </source>
</evidence>
<dbReference type="InterPro" id="IPR036890">
    <property type="entry name" value="HATPase_C_sf"/>
</dbReference>
<evidence type="ECO:0000313" key="12">
    <source>
        <dbReference type="EMBL" id="PSL51614.1"/>
    </source>
</evidence>
<protein>
    <recommendedName>
        <fullName evidence="2">histidine kinase</fullName>
        <ecNumber evidence="2">2.7.13.3</ecNumber>
    </recommendedName>
</protein>
<evidence type="ECO:0000259" key="11">
    <source>
        <dbReference type="Pfam" id="PF07730"/>
    </source>
</evidence>
<evidence type="ECO:0000256" key="7">
    <source>
        <dbReference type="ARBA" id="ARBA00022840"/>
    </source>
</evidence>
<dbReference type="Proteomes" id="UP000241118">
    <property type="component" value="Unassembled WGS sequence"/>
</dbReference>
<dbReference type="InterPro" id="IPR011712">
    <property type="entry name" value="Sig_transdc_His_kin_sub3_dim/P"/>
</dbReference>
<reference evidence="12 13" key="1">
    <citation type="submission" date="2018-03" db="EMBL/GenBank/DDBJ databases">
        <title>Genomic Encyclopedia of Type Strains, Phase III (KMG-III): the genomes of soil and plant-associated and newly described type strains.</title>
        <authorList>
            <person name="Whitman W."/>
        </authorList>
    </citation>
    <scope>NUCLEOTIDE SEQUENCE [LARGE SCALE GENOMIC DNA]</scope>
    <source>
        <strain evidence="12 13">CGMCC 4.7097</strain>
    </source>
</reference>
<evidence type="ECO:0000259" key="10">
    <source>
        <dbReference type="Pfam" id="PF02518"/>
    </source>
</evidence>
<feature type="transmembrane region" description="Helical" evidence="9">
    <location>
        <begin position="49"/>
        <end position="75"/>
    </location>
</feature>
<feature type="domain" description="Signal transduction histidine kinase subgroup 3 dimerisation and phosphoacceptor" evidence="11">
    <location>
        <begin position="169"/>
        <end position="234"/>
    </location>
</feature>
<evidence type="ECO:0000256" key="4">
    <source>
        <dbReference type="ARBA" id="ARBA00022679"/>
    </source>
</evidence>
<accession>A0A2P8HZK3</accession>
<evidence type="ECO:0000256" key="8">
    <source>
        <dbReference type="ARBA" id="ARBA00023012"/>
    </source>
</evidence>
<keyword evidence="9" id="KW-1133">Transmembrane helix</keyword>